<feature type="transmembrane region" description="Helical" evidence="5">
    <location>
        <begin position="16"/>
        <end position="35"/>
    </location>
</feature>
<organism evidence="7 8">
    <name type="scientific">Dolichospermum planctonicum</name>
    <dbReference type="NCBI Taxonomy" id="136072"/>
    <lineage>
        <taxon>Bacteria</taxon>
        <taxon>Bacillati</taxon>
        <taxon>Cyanobacteriota</taxon>
        <taxon>Cyanophyceae</taxon>
        <taxon>Nostocales</taxon>
        <taxon>Aphanizomenonaceae</taxon>
        <taxon>Dolichospermum</taxon>
    </lineage>
</organism>
<name>A0A480AFK3_9CYAN</name>
<accession>A0A480AFK3</accession>
<dbReference type="Proteomes" id="UP000299367">
    <property type="component" value="Unassembled WGS sequence"/>
</dbReference>
<keyword evidence="3" id="KW-0460">Magnesium</keyword>
<dbReference type="EMBL" id="BJCF01000004">
    <property type="protein sequence ID" value="GCL40894.1"/>
    <property type="molecule type" value="Genomic_DNA"/>
</dbReference>
<dbReference type="AlphaFoldDB" id="A0A480AFK3"/>
<dbReference type="CDD" id="cd18874">
    <property type="entry name" value="NUDIX_Hydrolase"/>
    <property type="match status" value="1"/>
</dbReference>
<evidence type="ECO:0000313" key="7">
    <source>
        <dbReference type="EMBL" id="GCL40894.1"/>
    </source>
</evidence>
<reference evidence="8" key="1">
    <citation type="submission" date="2019-02" db="EMBL/GenBank/DDBJ databases">
        <title>Draft genome sequence of Dolichospermum planctonicum NIES-80.</title>
        <authorList>
            <person name="Yamaguchi H."/>
            <person name="Suzuki S."/>
            <person name="Kawachi M."/>
        </authorList>
    </citation>
    <scope>NUCLEOTIDE SEQUENCE [LARGE SCALE GENOMIC DNA]</scope>
    <source>
        <strain evidence="8">NIES-80</strain>
    </source>
</reference>
<protein>
    <recommendedName>
        <fullName evidence="6">Nudix hydrolase domain-containing protein</fullName>
    </recommendedName>
</protein>
<evidence type="ECO:0000259" key="6">
    <source>
        <dbReference type="PROSITE" id="PS51462"/>
    </source>
</evidence>
<dbReference type="InterPro" id="IPR015797">
    <property type="entry name" value="NUDIX_hydrolase-like_dom_sf"/>
</dbReference>
<dbReference type="PANTHER" id="PTHR43046:SF12">
    <property type="entry name" value="GDP-MANNOSE MANNOSYL HYDROLASE"/>
    <property type="match status" value="1"/>
</dbReference>
<evidence type="ECO:0000256" key="3">
    <source>
        <dbReference type="ARBA" id="ARBA00022842"/>
    </source>
</evidence>
<dbReference type="GO" id="GO:0016787">
    <property type="term" value="F:hydrolase activity"/>
    <property type="evidence" value="ECO:0007669"/>
    <property type="project" value="UniProtKB-KW"/>
</dbReference>
<proteinExistence type="inferred from homology"/>
<keyword evidence="5" id="KW-1133">Transmembrane helix</keyword>
<keyword evidence="5" id="KW-0812">Transmembrane</keyword>
<comment type="caution">
    <text evidence="7">The sequence shown here is derived from an EMBL/GenBank/DDBJ whole genome shotgun (WGS) entry which is preliminary data.</text>
</comment>
<feature type="domain" description="Nudix hydrolase" evidence="6">
    <location>
        <begin position="16"/>
        <end position="145"/>
    </location>
</feature>
<comment type="cofactor">
    <cofactor evidence="1">
        <name>Mg(2+)</name>
        <dbReference type="ChEBI" id="CHEBI:18420"/>
    </cofactor>
</comment>
<keyword evidence="2 4" id="KW-0378">Hydrolase</keyword>
<gene>
    <name evidence="7" type="ORF">NIES80_05840</name>
</gene>
<dbReference type="PRINTS" id="PR00502">
    <property type="entry name" value="NUDIXFAMILY"/>
</dbReference>
<dbReference type="Pfam" id="PF00293">
    <property type="entry name" value="NUDIX"/>
    <property type="match status" value="1"/>
</dbReference>
<dbReference type="SUPFAM" id="SSF55811">
    <property type="entry name" value="Nudix"/>
    <property type="match status" value="1"/>
</dbReference>
<dbReference type="InterPro" id="IPR020084">
    <property type="entry name" value="NUDIX_hydrolase_CS"/>
</dbReference>
<evidence type="ECO:0000313" key="8">
    <source>
        <dbReference type="Proteomes" id="UP000299367"/>
    </source>
</evidence>
<evidence type="ECO:0000256" key="1">
    <source>
        <dbReference type="ARBA" id="ARBA00001946"/>
    </source>
</evidence>
<dbReference type="InterPro" id="IPR000086">
    <property type="entry name" value="NUDIX_hydrolase_dom"/>
</dbReference>
<dbReference type="PANTHER" id="PTHR43046">
    <property type="entry name" value="GDP-MANNOSE MANNOSYL HYDROLASE"/>
    <property type="match status" value="1"/>
</dbReference>
<dbReference type="OrthoDB" id="9008185at2"/>
<keyword evidence="5" id="KW-0472">Membrane</keyword>
<dbReference type="Gene3D" id="3.90.79.10">
    <property type="entry name" value="Nucleoside Triphosphate Pyrophosphohydrolase"/>
    <property type="match status" value="1"/>
</dbReference>
<dbReference type="RefSeq" id="WP_137906689.1">
    <property type="nucleotide sequence ID" value="NZ_BJCF01000004.1"/>
</dbReference>
<dbReference type="PROSITE" id="PS00893">
    <property type="entry name" value="NUDIX_BOX"/>
    <property type="match status" value="1"/>
</dbReference>
<evidence type="ECO:0000256" key="2">
    <source>
        <dbReference type="ARBA" id="ARBA00022801"/>
    </source>
</evidence>
<sequence>MQYQTTIEPTSVQKQFPLTTVGALVVNSLGLVLIVKSTKWRGAWGVPGGKVDWGETLESALLREFQEEVGLDLTNVRFALLQEAVLDSQFVRPAHFIMINYYAFSLRDTITPNQEIEEWAWVTPAQAKEYPLNSYTQVLIEDFVENNIGNLYRN</sequence>
<evidence type="ECO:0000256" key="4">
    <source>
        <dbReference type="RuleBase" id="RU003476"/>
    </source>
</evidence>
<evidence type="ECO:0000256" key="5">
    <source>
        <dbReference type="SAM" id="Phobius"/>
    </source>
</evidence>
<dbReference type="InterPro" id="IPR020476">
    <property type="entry name" value="Nudix_hydrolase"/>
</dbReference>
<dbReference type="PROSITE" id="PS51462">
    <property type="entry name" value="NUDIX"/>
    <property type="match status" value="1"/>
</dbReference>
<comment type="similarity">
    <text evidence="4">Belongs to the Nudix hydrolase family.</text>
</comment>